<gene>
    <name evidence="1" type="ORF">FRX97_06545</name>
</gene>
<dbReference type="EMBL" id="VORB01000005">
    <property type="protein sequence ID" value="TXC78867.1"/>
    <property type="molecule type" value="Genomic_DNA"/>
</dbReference>
<protein>
    <recommendedName>
        <fullName evidence="3">Addiction module protein</fullName>
    </recommendedName>
</protein>
<keyword evidence="2" id="KW-1185">Reference proteome</keyword>
<evidence type="ECO:0000313" key="2">
    <source>
        <dbReference type="Proteomes" id="UP000321168"/>
    </source>
</evidence>
<organism evidence="1 2">
    <name type="scientific">Luteibaculum oceani</name>
    <dbReference type="NCBI Taxonomy" id="1294296"/>
    <lineage>
        <taxon>Bacteria</taxon>
        <taxon>Pseudomonadati</taxon>
        <taxon>Bacteroidota</taxon>
        <taxon>Flavobacteriia</taxon>
        <taxon>Flavobacteriales</taxon>
        <taxon>Luteibaculaceae</taxon>
        <taxon>Luteibaculum</taxon>
    </lineage>
</organism>
<name>A0A5C6V044_9FLAO</name>
<reference evidence="1 2" key="1">
    <citation type="submission" date="2019-08" db="EMBL/GenBank/DDBJ databases">
        <title>Genome of Luteibaculum oceani JCM 18817.</title>
        <authorList>
            <person name="Bowman J.P."/>
        </authorList>
    </citation>
    <scope>NUCLEOTIDE SEQUENCE [LARGE SCALE GENOMIC DNA]</scope>
    <source>
        <strain evidence="1 2">JCM 18817</strain>
    </source>
</reference>
<comment type="caution">
    <text evidence="1">The sequence shown here is derived from an EMBL/GenBank/DDBJ whole genome shotgun (WGS) entry which is preliminary data.</text>
</comment>
<evidence type="ECO:0008006" key="3">
    <source>
        <dbReference type="Google" id="ProtNLM"/>
    </source>
</evidence>
<dbReference type="AlphaFoldDB" id="A0A5C6V044"/>
<dbReference type="Proteomes" id="UP000321168">
    <property type="component" value="Unassembled WGS sequence"/>
</dbReference>
<evidence type="ECO:0000313" key="1">
    <source>
        <dbReference type="EMBL" id="TXC78867.1"/>
    </source>
</evidence>
<proteinExistence type="predicted"/>
<accession>A0A5C6V044</accession>
<sequence length="80" mass="9479">MASVDKIRYEIIEKIMSIENKAFLEALDQLIATSQQNENVYPLNEFQKQLLLMSEEDIKYGSTITQEELLKRKKQWLNDK</sequence>
<dbReference type="RefSeq" id="WP_147014391.1">
    <property type="nucleotide sequence ID" value="NZ_VORB01000005.1"/>
</dbReference>
<dbReference type="OrthoDB" id="1262144at2"/>